<feature type="compositionally biased region" description="Basic and acidic residues" evidence="2">
    <location>
        <begin position="66"/>
        <end position="84"/>
    </location>
</feature>
<dbReference type="Gene3D" id="3.10.20.90">
    <property type="entry name" value="Phosphatidylinositol 3-kinase Catalytic Subunit, Chain A, domain 1"/>
    <property type="match status" value="2"/>
</dbReference>
<dbReference type="CDD" id="cd09487">
    <property type="entry name" value="SAM_superfamily"/>
    <property type="match status" value="2"/>
</dbReference>
<dbReference type="GO" id="GO:0007165">
    <property type="term" value="P:signal transduction"/>
    <property type="evidence" value="ECO:0007669"/>
    <property type="project" value="InterPro"/>
</dbReference>
<proteinExistence type="predicted"/>
<dbReference type="InterPro" id="IPR029071">
    <property type="entry name" value="Ubiquitin-like_domsf"/>
</dbReference>
<feature type="coiled-coil region" evidence="1">
    <location>
        <begin position="814"/>
        <end position="841"/>
    </location>
</feature>
<dbReference type="SUPFAM" id="SSF54236">
    <property type="entry name" value="Ubiquitin-like"/>
    <property type="match status" value="2"/>
</dbReference>
<dbReference type="Pfam" id="PF07647">
    <property type="entry name" value="SAM_2"/>
    <property type="match status" value="2"/>
</dbReference>
<dbReference type="OrthoDB" id="449487at2759"/>
<feature type="compositionally biased region" description="Basic and acidic residues" evidence="2">
    <location>
        <begin position="650"/>
        <end position="660"/>
    </location>
</feature>
<evidence type="ECO:0000256" key="2">
    <source>
        <dbReference type="SAM" id="MobiDB-lite"/>
    </source>
</evidence>
<dbReference type="InterPro" id="IPR013761">
    <property type="entry name" value="SAM/pointed_sf"/>
</dbReference>
<feature type="domain" description="Ras-associating" evidence="4">
    <location>
        <begin position="479"/>
        <end position="554"/>
    </location>
</feature>
<feature type="compositionally biased region" description="Basic residues" evidence="2">
    <location>
        <begin position="432"/>
        <end position="443"/>
    </location>
</feature>
<feature type="compositionally biased region" description="Low complexity" evidence="2">
    <location>
        <begin position="51"/>
        <end position="64"/>
    </location>
</feature>
<dbReference type="EMBL" id="JAIZAY010000004">
    <property type="protein sequence ID" value="KAJ8043139.1"/>
    <property type="molecule type" value="Genomic_DNA"/>
</dbReference>
<dbReference type="PROSITE" id="PS50200">
    <property type="entry name" value="RA"/>
    <property type="match status" value="1"/>
</dbReference>
<name>A0A9Q1HEB8_HOLLE</name>
<dbReference type="Pfam" id="PF00788">
    <property type="entry name" value="RA"/>
    <property type="match status" value="1"/>
</dbReference>
<dbReference type="SMART" id="SM00454">
    <property type="entry name" value="SAM"/>
    <property type="match status" value="2"/>
</dbReference>
<evidence type="ECO:0000313" key="5">
    <source>
        <dbReference type="EMBL" id="KAJ8043139.1"/>
    </source>
</evidence>
<feature type="compositionally biased region" description="Basic and acidic residues" evidence="2">
    <location>
        <begin position="723"/>
        <end position="732"/>
    </location>
</feature>
<dbReference type="SUPFAM" id="SSF50156">
    <property type="entry name" value="PDZ domain-like"/>
    <property type="match status" value="1"/>
</dbReference>
<feature type="region of interest" description="Disordered" evidence="2">
    <location>
        <begin position="228"/>
        <end position="253"/>
    </location>
</feature>
<feature type="compositionally biased region" description="Acidic residues" evidence="2">
    <location>
        <begin position="228"/>
        <end position="237"/>
    </location>
</feature>
<dbReference type="PANTHER" id="PTHR12573:SF4">
    <property type="entry name" value="AT09986P-RELATED"/>
    <property type="match status" value="1"/>
</dbReference>
<dbReference type="InterPro" id="IPR001660">
    <property type="entry name" value="SAM"/>
</dbReference>
<feature type="compositionally biased region" description="Low complexity" evidence="2">
    <location>
        <begin position="661"/>
        <end position="681"/>
    </location>
</feature>
<keyword evidence="6" id="KW-1185">Reference proteome</keyword>
<protein>
    <recommendedName>
        <fullName evidence="7">SAM domain-containing protein</fullName>
    </recommendedName>
</protein>
<dbReference type="InterPro" id="IPR036034">
    <property type="entry name" value="PDZ_sf"/>
</dbReference>
<feature type="domain" description="SAM" evidence="3">
    <location>
        <begin position="156"/>
        <end position="219"/>
    </location>
</feature>
<dbReference type="PANTHER" id="PTHR12573">
    <property type="entry name" value="AT09986P-RELATED"/>
    <property type="match status" value="1"/>
</dbReference>
<accession>A0A9Q1HEB8</accession>
<comment type="caution">
    <text evidence="5">The sequence shown here is derived from an EMBL/GenBank/DDBJ whole genome shotgun (WGS) entry which is preliminary data.</text>
</comment>
<dbReference type="SMART" id="SM00314">
    <property type="entry name" value="RA"/>
    <property type="match status" value="2"/>
</dbReference>
<gene>
    <name evidence="5" type="ORF">HOLleu_10102</name>
</gene>
<dbReference type="InterPro" id="IPR000159">
    <property type="entry name" value="RA_dom"/>
</dbReference>
<feature type="domain" description="SAM" evidence="3">
    <location>
        <begin position="291"/>
        <end position="354"/>
    </location>
</feature>
<feature type="region of interest" description="Disordered" evidence="2">
    <location>
        <begin position="721"/>
        <end position="743"/>
    </location>
</feature>
<feature type="compositionally biased region" description="Basic and acidic residues" evidence="2">
    <location>
        <begin position="1045"/>
        <end position="1054"/>
    </location>
</feature>
<evidence type="ECO:0000313" key="6">
    <source>
        <dbReference type="Proteomes" id="UP001152320"/>
    </source>
</evidence>
<keyword evidence="1" id="KW-0175">Coiled coil</keyword>
<evidence type="ECO:0000259" key="4">
    <source>
        <dbReference type="PROSITE" id="PS50200"/>
    </source>
</evidence>
<feature type="region of interest" description="Disordered" evidence="2">
    <location>
        <begin position="391"/>
        <end position="443"/>
    </location>
</feature>
<reference evidence="5" key="1">
    <citation type="submission" date="2021-10" db="EMBL/GenBank/DDBJ databases">
        <title>Tropical sea cucumber genome reveals ecological adaptation and Cuvierian tubules defense mechanism.</title>
        <authorList>
            <person name="Chen T."/>
        </authorList>
    </citation>
    <scope>NUCLEOTIDE SEQUENCE</scope>
    <source>
        <strain evidence="5">Nanhai2018</strain>
        <tissue evidence="5">Muscle</tissue>
    </source>
</reference>
<dbReference type="SUPFAM" id="SSF47769">
    <property type="entry name" value="SAM/Pointed domain"/>
    <property type="match status" value="2"/>
</dbReference>
<feature type="compositionally biased region" description="Polar residues" evidence="2">
    <location>
        <begin position="85"/>
        <end position="94"/>
    </location>
</feature>
<dbReference type="Gene3D" id="1.10.150.50">
    <property type="entry name" value="Transcription Factor, Ets-1"/>
    <property type="match status" value="2"/>
</dbReference>
<evidence type="ECO:0000256" key="1">
    <source>
        <dbReference type="SAM" id="Coils"/>
    </source>
</evidence>
<evidence type="ECO:0008006" key="7">
    <source>
        <dbReference type="Google" id="ProtNLM"/>
    </source>
</evidence>
<dbReference type="PROSITE" id="PS50105">
    <property type="entry name" value="SAM_DOMAIN"/>
    <property type="match status" value="2"/>
</dbReference>
<sequence length="1153" mass="129641">MFGFKKKKKTGGEKDLSSASNSPASFTEKKSSKGSRLPFGRKSSKSKKIDTGSISSSDVSGNISFKQDKEETNVTNVQEHKINKQDLSNGKTKSQNLAPGFQVLGQLASDLEALQRRRESEGKVSLTSSTTNHSKDIQVKEPVRKKAYELKPPEEWAENEVLDWLRDKDLGYFVELFDGCDIDGDYLLQVTEGDLIELEVDDAELRKKFLLSVNDLLNAQADDDVDLSLPGLEDDSGSDWGSQEEIKDEQHHKKNLRVVLPSSDTSEDFLRPPTGFSEGHQSQLGKRIEDWTQDDVVVWLQSIRLGNYAKNFYSHHITGAKLKNIDMSLLDQMKIDSPEDREKLLSSLYDVSNPTNGPKDNSKLMSAIDEASEYDKKKYIAAVRVMQSPSPNVQLLPAESGGDTTLERSDRQDSLCSTGSESDSRGSTRSNGKGKKKKRRSITKLRDALTSKSKNPSLVRVWTDIGTAKDRPVRLKLDLEEDDSCKDLVNYCLESLNMVEDPRLYCIAEVCVADDKDHSTVSDREMADDESPLKVRRNWRESLSGHFELRQRTAQGGVIKLVLKLPDDTPKGKLVALSLSTPARELIPLALHKYELFHEDPTDFCLLEVDKKGDLHDIDEDTLLLQRESHAYVLCMKESKEELVMSTSENNREKEKEQSERAGSFSSSTSSDESQTSSHASEILALKVDETKLNQLEKEMATIEKSLQPRIGRSVSWNVNVKSKREDPKDSTPLRPLHIEGQTQDRLQQLENENKKLQERLKEFENLEDVFGKLKSTLNRLNTETNLKLLERRRASSPDLDSLPRDLAVPMFQLEGVTQEVTTKQAKVDKLKSELESLKIKSDNDNNYQSISSKLRIEEANLVAVKLEQARILCVMEVAMADYQLSCAKRKDLPETRAFATVLPPNKPYIILSVIVNAGAEGFKFELGSREGKKGIYIGKCADGETMSSGDRVIEINNHSTFSSSVAEGNTKLNSTSRVKLVLLREMGDDALEWHREAKSLKEMLSTNVTKLEKAEKEKRELNAEIGKLKSALTEAKAKPSSPSSEDKVRSTRGDLHSRLQGIIPLEKKSPQPKDISSILANLDDDVPLWEAVKSHTKSEILEVFREELQEASRQKQYLDQLYALMLEKAPELLEEMEQDFEASEISGDEEFC</sequence>
<dbReference type="AlphaFoldDB" id="A0A9Q1HEB8"/>
<feature type="region of interest" description="Disordered" evidence="2">
    <location>
        <begin position="1032"/>
        <end position="1054"/>
    </location>
</feature>
<organism evidence="5 6">
    <name type="scientific">Holothuria leucospilota</name>
    <name type="common">Black long sea cucumber</name>
    <name type="synonym">Mertensiothuria leucospilota</name>
    <dbReference type="NCBI Taxonomy" id="206669"/>
    <lineage>
        <taxon>Eukaryota</taxon>
        <taxon>Metazoa</taxon>
        <taxon>Echinodermata</taxon>
        <taxon>Eleutherozoa</taxon>
        <taxon>Echinozoa</taxon>
        <taxon>Holothuroidea</taxon>
        <taxon>Aspidochirotacea</taxon>
        <taxon>Aspidochirotida</taxon>
        <taxon>Holothuriidae</taxon>
        <taxon>Holothuria</taxon>
    </lineage>
</organism>
<feature type="region of interest" description="Disordered" evidence="2">
    <location>
        <begin position="644"/>
        <end position="683"/>
    </location>
</feature>
<dbReference type="Proteomes" id="UP001152320">
    <property type="component" value="Chromosome 4"/>
</dbReference>
<feature type="region of interest" description="Disordered" evidence="2">
    <location>
        <begin position="1"/>
        <end position="94"/>
    </location>
</feature>
<evidence type="ECO:0000259" key="3">
    <source>
        <dbReference type="PROSITE" id="PS50105"/>
    </source>
</evidence>